<dbReference type="RefSeq" id="WP_146430013.1">
    <property type="nucleotide sequence ID" value="NZ_VIGV01000001.1"/>
</dbReference>
<evidence type="ECO:0000256" key="1">
    <source>
        <dbReference type="SAM" id="SignalP"/>
    </source>
</evidence>
<evidence type="ECO:0000313" key="3">
    <source>
        <dbReference type="Proteomes" id="UP000319792"/>
    </source>
</evidence>
<feature type="chain" id="PRO_5022888512" evidence="1">
    <location>
        <begin position="35"/>
        <end position="151"/>
    </location>
</feature>
<evidence type="ECO:0000313" key="2">
    <source>
        <dbReference type="EMBL" id="TWS25721.1"/>
    </source>
</evidence>
<proteinExistence type="predicted"/>
<name>A0A5C5RU38_9ACTN</name>
<dbReference type="EMBL" id="VIGV01000001">
    <property type="protein sequence ID" value="TWS25721.1"/>
    <property type="molecule type" value="Genomic_DNA"/>
</dbReference>
<keyword evidence="3" id="KW-1185">Reference proteome</keyword>
<keyword evidence="1" id="KW-0732">Signal</keyword>
<dbReference type="OrthoDB" id="4373845at2"/>
<accession>A0A5C5RU38</accession>
<sequence>MSLFRSAKHALTAVAAGSAVVATTFSLSAGVVHAAGGDALVCTSEGVSVNASDRDGRNGGYPVAGHTWLSTTADASRYNAGIFTVMPKTSGTLTWQNLRSGAHGTLTSGDGWFSNIDTGSGPVRVTADTTVKWGWGYLNTAHASCTGTYNR</sequence>
<gene>
    <name evidence="2" type="ORF">FK268_00095</name>
</gene>
<comment type="caution">
    <text evidence="2">The sequence shown here is derived from an EMBL/GenBank/DDBJ whole genome shotgun (WGS) entry which is preliminary data.</text>
</comment>
<dbReference type="Proteomes" id="UP000319792">
    <property type="component" value="Unassembled WGS sequence"/>
</dbReference>
<feature type="signal peptide" evidence="1">
    <location>
        <begin position="1"/>
        <end position="34"/>
    </location>
</feature>
<organism evidence="2 3">
    <name type="scientific">Tsukamurella sputi</name>
    <dbReference type="NCBI Taxonomy" id="2591848"/>
    <lineage>
        <taxon>Bacteria</taxon>
        <taxon>Bacillati</taxon>
        <taxon>Actinomycetota</taxon>
        <taxon>Actinomycetes</taxon>
        <taxon>Mycobacteriales</taxon>
        <taxon>Tsukamurellaceae</taxon>
        <taxon>Tsukamurella</taxon>
    </lineage>
</organism>
<reference evidence="2 3" key="1">
    <citation type="submission" date="2019-08" db="EMBL/GenBank/DDBJ databases">
        <title>Tsukamurella conjunctivitidis sp. nov., Tsukamurella assacharolytica sp. nov. and Tsukamurella sputae sp. nov. isolated from patients with conjunctivitis, bacteraemia (lymphoma) and respiratory infection (sputum) in Hong Kong.</title>
        <authorList>
            <person name="Fok K.M.N."/>
            <person name="Fong J.Y.H."/>
        </authorList>
    </citation>
    <scope>NUCLEOTIDE SEQUENCE [LARGE SCALE GENOMIC DNA]</scope>
    <source>
        <strain evidence="2 3">HKU70</strain>
    </source>
</reference>
<protein>
    <submittedName>
        <fullName evidence="2">Uncharacterized protein</fullName>
    </submittedName>
</protein>
<dbReference type="AlphaFoldDB" id="A0A5C5RU38"/>